<evidence type="ECO:0000313" key="3">
    <source>
        <dbReference type="EMBL" id="RFA33111.1"/>
    </source>
</evidence>
<feature type="domain" description="YcgL" evidence="2">
    <location>
        <begin position="1"/>
        <end position="81"/>
    </location>
</feature>
<gene>
    <name evidence="3" type="ORF">CAL65_18275</name>
</gene>
<dbReference type="Pfam" id="PF05166">
    <property type="entry name" value="YcgL"/>
    <property type="match status" value="1"/>
</dbReference>
<dbReference type="EMBL" id="NFZW01000023">
    <property type="protein sequence ID" value="RFA33111.1"/>
    <property type="molecule type" value="Genomic_DNA"/>
</dbReference>
<dbReference type="PANTHER" id="PTHR38109:SF1">
    <property type="entry name" value="PROTEIN YCGL"/>
    <property type="match status" value="1"/>
</dbReference>
<dbReference type="SUPFAM" id="SSF160191">
    <property type="entry name" value="YcgL-like"/>
    <property type="match status" value="1"/>
</dbReference>
<accession>A0A3E0WLT2</accession>
<dbReference type="OrthoDB" id="7062382at2"/>
<dbReference type="PROSITE" id="PS51648">
    <property type="entry name" value="YCGL"/>
    <property type="match status" value="1"/>
</dbReference>
<reference evidence="4" key="1">
    <citation type="submission" date="2017-05" db="EMBL/GenBank/DDBJ databases">
        <authorList>
            <person name="Sharma S."/>
            <person name="Sidhu C."/>
            <person name="Pinnaka A.K."/>
        </authorList>
    </citation>
    <scope>NUCLEOTIDE SEQUENCE [LARGE SCALE GENOMIC DNA]</scope>
    <source>
        <strain evidence="4">AK93</strain>
    </source>
</reference>
<keyword evidence="4" id="KW-1185">Reference proteome</keyword>
<evidence type="ECO:0000256" key="1">
    <source>
        <dbReference type="HAMAP-Rule" id="MF_01866"/>
    </source>
</evidence>
<organism evidence="3 4">
    <name type="scientific">Alkalilimnicola ehrlichii</name>
    <dbReference type="NCBI Taxonomy" id="351052"/>
    <lineage>
        <taxon>Bacteria</taxon>
        <taxon>Pseudomonadati</taxon>
        <taxon>Pseudomonadota</taxon>
        <taxon>Gammaproteobacteria</taxon>
        <taxon>Chromatiales</taxon>
        <taxon>Ectothiorhodospiraceae</taxon>
        <taxon>Alkalilimnicola</taxon>
    </lineage>
</organism>
<sequence>MHCSIYKGRRNEDTYLFIPCKDDFSSVPEAVLKALGEPIHVMDLVLTPERRLARSEAKEVLSGLLHKGCYVQLPPRDEELL</sequence>
<dbReference type="InterPro" id="IPR027354">
    <property type="entry name" value="YcgL_dom"/>
</dbReference>
<dbReference type="HAMAP" id="MF_01866">
    <property type="entry name" value="UPF0745"/>
    <property type="match status" value="1"/>
</dbReference>
<dbReference type="Proteomes" id="UP000256763">
    <property type="component" value="Unassembled WGS sequence"/>
</dbReference>
<proteinExistence type="inferred from homology"/>
<evidence type="ECO:0000313" key="4">
    <source>
        <dbReference type="Proteomes" id="UP000256763"/>
    </source>
</evidence>
<comment type="caution">
    <text evidence="3">The sequence shown here is derived from an EMBL/GenBank/DDBJ whole genome shotgun (WGS) entry which is preliminary data.</text>
</comment>
<dbReference type="PANTHER" id="PTHR38109">
    <property type="entry name" value="PROTEIN YCGL"/>
    <property type="match status" value="1"/>
</dbReference>
<dbReference type="RefSeq" id="WP_116303570.1">
    <property type="nucleotide sequence ID" value="NZ_NFZV01000024.1"/>
</dbReference>
<dbReference type="Gene3D" id="3.10.510.20">
    <property type="entry name" value="YcgL domain"/>
    <property type="match status" value="1"/>
</dbReference>
<dbReference type="InterPro" id="IPR038068">
    <property type="entry name" value="YcgL-like_sf"/>
</dbReference>
<name>A0A3E0WLT2_9GAMM</name>
<evidence type="ECO:0000259" key="2">
    <source>
        <dbReference type="PROSITE" id="PS51648"/>
    </source>
</evidence>
<dbReference type="AlphaFoldDB" id="A0A3E0WLT2"/>
<protein>
    <recommendedName>
        <fullName evidence="1">YcgL domain-containing protein CAL65_18275</fullName>
    </recommendedName>
</protein>